<keyword evidence="3" id="KW-1185">Reference proteome</keyword>
<dbReference type="EMBL" id="CM016558">
    <property type="protein sequence ID" value="TKW06078.1"/>
    <property type="molecule type" value="Genomic_DNA"/>
</dbReference>
<accession>A0A4U6TSU7</accession>
<evidence type="ECO:0000313" key="3">
    <source>
        <dbReference type="Proteomes" id="UP000298652"/>
    </source>
</evidence>
<dbReference type="Proteomes" id="UP000298652">
    <property type="component" value="Chromosome 7"/>
</dbReference>
<dbReference type="Gramene" id="TKW06078">
    <property type="protein sequence ID" value="TKW06078"/>
    <property type="gene ID" value="SEVIR_7G217966v2"/>
</dbReference>
<keyword evidence="1" id="KW-0732">Signal</keyword>
<evidence type="ECO:0000256" key="1">
    <source>
        <dbReference type="SAM" id="SignalP"/>
    </source>
</evidence>
<evidence type="ECO:0008006" key="4">
    <source>
        <dbReference type="Google" id="ProtNLM"/>
    </source>
</evidence>
<proteinExistence type="predicted"/>
<reference evidence="2" key="1">
    <citation type="submission" date="2019-03" db="EMBL/GenBank/DDBJ databases">
        <title>WGS assembly of Setaria viridis.</title>
        <authorList>
            <person name="Huang P."/>
            <person name="Jenkins J."/>
            <person name="Grimwood J."/>
            <person name="Barry K."/>
            <person name="Healey A."/>
            <person name="Mamidi S."/>
            <person name="Sreedasyam A."/>
            <person name="Shu S."/>
            <person name="Feldman M."/>
            <person name="Wu J."/>
            <person name="Yu Y."/>
            <person name="Chen C."/>
            <person name="Johnson J."/>
            <person name="Rokhsar D."/>
            <person name="Baxter I."/>
            <person name="Schmutz J."/>
            <person name="Brutnell T."/>
            <person name="Kellogg E."/>
        </authorList>
    </citation>
    <scope>NUCLEOTIDE SEQUENCE [LARGE SCALE GENOMIC DNA]</scope>
</reference>
<feature type="signal peptide" evidence="1">
    <location>
        <begin position="1"/>
        <end position="24"/>
    </location>
</feature>
<evidence type="ECO:0000313" key="2">
    <source>
        <dbReference type="EMBL" id="TKW06078.1"/>
    </source>
</evidence>
<protein>
    <recommendedName>
        <fullName evidence="4">Secreted protein</fullName>
    </recommendedName>
</protein>
<feature type="chain" id="PRO_5020891008" description="Secreted protein" evidence="1">
    <location>
        <begin position="25"/>
        <end position="104"/>
    </location>
</feature>
<gene>
    <name evidence="2" type="ORF">SEVIR_7G217966v2</name>
</gene>
<dbReference type="OMA" id="RFVICRR"/>
<organism evidence="2 3">
    <name type="scientific">Setaria viridis</name>
    <name type="common">Green bristlegrass</name>
    <name type="synonym">Setaria italica subsp. viridis</name>
    <dbReference type="NCBI Taxonomy" id="4556"/>
    <lineage>
        <taxon>Eukaryota</taxon>
        <taxon>Viridiplantae</taxon>
        <taxon>Streptophyta</taxon>
        <taxon>Embryophyta</taxon>
        <taxon>Tracheophyta</taxon>
        <taxon>Spermatophyta</taxon>
        <taxon>Magnoliopsida</taxon>
        <taxon>Liliopsida</taxon>
        <taxon>Poales</taxon>
        <taxon>Poaceae</taxon>
        <taxon>PACMAD clade</taxon>
        <taxon>Panicoideae</taxon>
        <taxon>Panicodae</taxon>
        <taxon>Paniceae</taxon>
        <taxon>Cenchrinae</taxon>
        <taxon>Setaria</taxon>
    </lineage>
</organism>
<dbReference type="AlphaFoldDB" id="A0A4U6TSU7"/>
<sequence length="104" mass="12053">MASLSMFSCWTIAWFVIWRPVASSMMTCARRRALCMLSSTSSTSGLELLLMKKFMDLEASSPRTAERKISIRELYPQEDNPAGERENYKKSFGEIAWDVWRSRM</sequence>
<name>A0A4U6TSU7_SETVI</name>